<gene>
    <name evidence="3" type="ORF">IG193_01870</name>
</gene>
<sequence length="146" mass="15486">MKLVLASHGGLGCEMIRAVAMILGVSVLEKAKCVELLEGESLENYYEKLSKSVDGETIVLCDLFGGTPSRAALMLLQEGKVKAVLTGFNMAMVIDLLSNGASSAEDAAKSARDAGLQGIRAFIGPSLSEVTESPGESFYRKNKEQI</sequence>
<keyword evidence="1" id="KW-0808">Transferase</keyword>
<evidence type="ECO:0000313" key="4">
    <source>
        <dbReference type="Proteomes" id="UP000594121"/>
    </source>
</evidence>
<evidence type="ECO:0000259" key="2">
    <source>
        <dbReference type="PROSITE" id="PS51096"/>
    </source>
</evidence>
<accession>A0A7L9FJX3</accession>
<dbReference type="InterPro" id="IPR051471">
    <property type="entry name" value="Bacterial_PTS_sugar_comp"/>
</dbReference>
<dbReference type="GO" id="GO:0009401">
    <property type="term" value="P:phosphoenolpyruvate-dependent sugar phosphotransferase system"/>
    <property type="evidence" value="ECO:0007669"/>
    <property type="project" value="InterPro"/>
</dbReference>
<dbReference type="GeneID" id="59148604"/>
<protein>
    <recommendedName>
        <fullName evidence="2">PTS EIIA type-4 domain-containing protein</fullName>
    </recommendedName>
</protein>
<evidence type="ECO:0000256" key="1">
    <source>
        <dbReference type="ARBA" id="ARBA00022679"/>
    </source>
</evidence>
<dbReference type="Pfam" id="PF03610">
    <property type="entry name" value="EIIA-man"/>
    <property type="match status" value="1"/>
</dbReference>
<proteinExistence type="predicted"/>
<dbReference type="EMBL" id="CP062310">
    <property type="protein sequence ID" value="QOJ79234.1"/>
    <property type="molecule type" value="Genomic_DNA"/>
</dbReference>
<dbReference type="GO" id="GO:0016740">
    <property type="term" value="F:transferase activity"/>
    <property type="evidence" value="ECO:0007669"/>
    <property type="project" value="UniProtKB-KW"/>
</dbReference>
<feature type="domain" description="PTS EIIA type-4" evidence="2">
    <location>
        <begin position="1"/>
        <end position="119"/>
    </location>
</feature>
<organism evidence="3 4">
    <name type="scientific">Infirmifilum lucidum</name>
    <dbReference type="NCBI Taxonomy" id="2776706"/>
    <lineage>
        <taxon>Archaea</taxon>
        <taxon>Thermoproteota</taxon>
        <taxon>Thermoprotei</taxon>
        <taxon>Thermofilales</taxon>
        <taxon>Thermofilaceae</taxon>
        <taxon>Infirmifilum</taxon>
    </lineage>
</organism>
<dbReference type="KEGG" id="thel:IG193_01870"/>
<reference evidence="3 4" key="1">
    <citation type="submission" date="2020-10" db="EMBL/GenBank/DDBJ databases">
        <title>Thermofilum lucidum 3507LT sp. nov. a novel member of Thermofilaceae family isolated from Chile hot spring, and proposal of description order Thermofilales.</title>
        <authorList>
            <person name="Zayulina K.S."/>
            <person name="Elcheninov A.G."/>
            <person name="Toshchakov S.V."/>
            <person name="Kublanov I.V."/>
        </authorList>
    </citation>
    <scope>NUCLEOTIDE SEQUENCE [LARGE SCALE GENOMIC DNA]</scope>
    <source>
        <strain evidence="3 4">3507LT</strain>
    </source>
</reference>
<dbReference type="InterPro" id="IPR036662">
    <property type="entry name" value="PTS_EIIA_man-typ_sf"/>
</dbReference>
<dbReference type="Gene3D" id="3.40.50.510">
    <property type="entry name" value="Phosphotransferase system, mannose-type IIA component"/>
    <property type="match status" value="1"/>
</dbReference>
<name>A0A7L9FJX3_9CREN</name>
<dbReference type="InterPro" id="IPR004701">
    <property type="entry name" value="PTS_EIIA_man-typ"/>
</dbReference>
<dbReference type="PANTHER" id="PTHR33799:SF1">
    <property type="entry name" value="PTS SYSTEM MANNOSE-SPECIFIC EIIAB COMPONENT-RELATED"/>
    <property type="match status" value="1"/>
</dbReference>
<dbReference type="RefSeq" id="WP_192819206.1">
    <property type="nucleotide sequence ID" value="NZ_CP062310.1"/>
</dbReference>
<dbReference type="AlphaFoldDB" id="A0A7L9FJX3"/>
<dbReference type="InParanoid" id="A0A7L9FJX3"/>
<dbReference type="PROSITE" id="PS51096">
    <property type="entry name" value="PTS_EIIA_TYPE_4"/>
    <property type="match status" value="1"/>
</dbReference>
<keyword evidence="4" id="KW-1185">Reference proteome</keyword>
<dbReference type="GO" id="GO:0016020">
    <property type="term" value="C:membrane"/>
    <property type="evidence" value="ECO:0007669"/>
    <property type="project" value="InterPro"/>
</dbReference>
<dbReference type="SUPFAM" id="SSF53062">
    <property type="entry name" value="PTS system fructose IIA component-like"/>
    <property type="match status" value="1"/>
</dbReference>
<evidence type="ECO:0000313" key="3">
    <source>
        <dbReference type="EMBL" id="QOJ79234.1"/>
    </source>
</evidence>
<dbReference type="Proteomes" id="UP000594121">
    <property type="component" value="Chromosome"/>
</dbReference>
<dbReference type="PANTHER" id="PTHR33799">
    <property type="entry name" value="PTS PERMEASE-RELATED-RELATED"/>
    <property type="match status" value="1"/>
</dbReference>